<dbReference type="SUPFAM" id="SSF52540">
    <property type="entry name" value="P-loop containing nucleoside triphosphate hydrolases"/>
    <property type="match status" value="1"/>
</dbReference>
<dbReference type="PANTHER" id="PTHR24221">
    <property type="entry name" value="ATP-BINDING CASSETTE SUB-FAMILY B"/>
    <property type="match status" value="1"/>
</dbReference>
<comment type="caution">
    <text evidence="2">The sequence shown here is derived from an EMBL/GenBank/DDBJ whole genome shotgun (WGS) entry which is preliminary data.</text>
</comment>
<organism evidence="2 3">
    <name type="scientific">Pseudoalteromonas citrea</name>
    <dbReference type="NCBI Taxonomy" id="43655"/>
    <lineage>
        <taxon>Bacteria</taxon>
        <taxon>Pseudomonadati</taxon>
        <taxon>Pseudomonadota</taxon>
        <taxon>Gammaproteobacteria</taxon>
        <taxon>Alteromonadales</taxon>
        <taxon>Pseudoalteromonadaceae</taxon>
        <taxon>Pseudoalteromonas</taxon>
    </lineage>
</organism>
<evidence type="ECO:0000313" key="2">
    <source>
        <dbReference type="EMBL" id="TMP34224.1"/>
    </source>
</evidence>
<dbReference type="InterPro" id="IPR027417">
    <property type="entry name" value="P-loop_NTPase"/>
</dbReference>
<proteinExistence type="predicted"/>
<feature type="non-terminal residue" evidence="2">
    <location>
        <position position="69"/>
    </location>
</feature>
<dbReference type="InterPro" id="IPR003439">
    <property type="entry name" value="ABC_transporter-like_ATP-bd"/>
</dbReference>
<dbReference type="GO" id="GO:0005524">
    <property type="term" value="F:ATP binding"/>
    <property type="evidence" value="ECO:0007669"/>
    <property type="project" value="UniProtKB-KW"/>
</dbReference>
<feature type="non-terminal residue" evidence="2">
    <location>
        <position position="1"/>
    </location>
</feature>
<protein>
    <submittedName>
        <fullName evidence="2">Multidrug ABC transporter ATP-binding protein</fullName>
    </submittedName>
</protein>
<sequence>DAINKAEASQFIEGLEDSQGNTGLDAQVGERGVKLSGGQRQRIAIARVLLKNAPILILDEATAALDSEV</sequence>
<feature type="domain" description="ABC transporter" evidence="1">
    <location>
        <begin position="10"/>
        <end position="63"/>
    </location>
</feature>
<name>A0ABY2W3D5_9GAMM</name>
<evidence type="ECO:0000259" key="1">
    <source>
        <dbReference type="Pfam" id="PF00005"/>
    </source>
</evidence>
<dbReference type="Pfam" id="PF00005">
    <property type="entry name" value="ABC_tran"/>
    <property type="match status" value="1"/>
</dbReference>
<keyword evidence="3" id="KW-1185">Reference proteome</keyword>
<gene>
    <name evidence="2" type="ORF">CWB97_23100</name>
</gene>
<dbReference type="InterPro" id="IPR039421">
    <property type="entry name" value="Type_1_exporter"/>
</dbReference>
<reference evidence="3" key="1">
    <citation type="submission" date="2019-06" db="EMBL/GenBank/DDBJ databases">
        <title>Co-occurence of chitin degradation, pigmentation and bioactivity in marine Pseudoalteromonas.</title>
        <authorList>
            <person name="Sonnenschein E.C."/>
            <person name="Bech P.K."/>
        </authorList>
    </citation>
    <scope>NUCLEOTIDE SEQUENCE [LARGE SCALE GENOMIC DNA]</scope>
    <source>
        <strain evidence="3">S2233</strain>
    </source>
</reference>
<dbReference type="EMBL" id="PNCK01000269">
    <property type="protein sequence ID" value="TMP34224.1"/>
    <property type="molecule type" value="Genomic_DNA"/>
</dbReference>
<dbReference type="PANTHER" id="PTHR24221:SF203">
    <property type="entry name" value="ATP-BINDING_PERMEASE FUSION ABC TRANSPORTER-RELATED"/>
    <property type="match status" value="1"/>
</dbReference>
<accession>A0ABY2W3D5</accession>
<dbReference type="RefSeq" id="WP_138598808.1">
    <property type="nucleotide sequence ID" value="NZ_PNCK01000269.1"/>
</dbReference>
<keyword evidence="2" id="KW-0547">Nucleotide-binding</keyword>
<dbReference type="Gene3D" id="3.40.50.300">
    <property type="entry name" value="P-loop containing nucleotide triphosphate hydrolases"/>
    <property type="match status" value="1"/>
</dbReference>
<evidence type="ECO:0000313" key="3">
    <source>
        <dbReference type="Proteomes" id="UP000305730"/>
    </source>
</evidence>
<dbReference type="Proteomes" id="UP000305730">
    <property type="component" value="Unassembled WGS sequence"/>
</dbReference>
<keyword evidence="2" id="KW-0067">ATP-binding</keyword>